<feature type="region of interest" description="Disordered" evidence="1">
    <location>
        <begin position="172"/>
        <end position="201"/>
    </location>
</feature>
<feature type="compositionally biased region" description="Low complexity" evidence="1">
    <location>
        <begin position="178"/>
        <end position="194"/>
    </location>
</feature>
<feature type="region of interest" description="Disordered" evidence="1">
    <location>
        <begin position="225"/>
        <end position="244"/>
    </location>
</feature>
<dbReference type="EMBL" id="LK056663">
    <property type="protein sequence ID" value="CDU23587.1"/>
    <property type="molecule type" value="Genomic_DNA"/>
</dbReference>
<reference evidence="4" key="2">
    <citation type="submission" date="2014-06" db="EMBL/GenBank/DDBJ databases">
        <authorList>
            <person name="Berkman P.J."/>
        </authorList>
    </citation>
    <scope>NUCLEOTIDE SEQUENCE [LARGE SCALE GENOMIC DNA]</scope>
</reference>
<organism evidence="3 4">
    <name type="scientific">Sporisorium scitamineum</name>
    <dbReference type="NCBI Taxonomy" id="49012"/>
    <lineage>
        <taxon>Eukaryota</taxon>
        <taxon>Fungi</taxon>
        <taxon>Dikarya</taxon>
        <taxon>Basidiomycota</taxon>
        <taxon>Ustilaginomycotina</taxon>
        <taxon>Ustilaginomycetes</taxon>
        <taxon>Ustilaginales</taxon>
        <taxon>Ustilaginaceae</taxon>
        <taxon>Sporisorium</taxon>
    </lineage>
</organism>
<feature type="region of interest" description="Disordered" evidence="1">
    <location>
        <begin position="14"/>
        <end position="69"/>
    </location>
</feature>
<gene>
    <name evidence="3" type="primary">SSCI50640.1</name>
    <name evidence="2" type="ORF">SPSC_02216</name>
</gene>
<reference evidence="3" key="3">
    <citation type="submission" date="2014-06" db="EMBL/GenBank/DDBJ databases">
        <authorList>
            <person name="Berkman J.Paul."/>
        </authorList>
    </citation>
    <scope>NUCLEOTIDE SEQUENCE [LARGE SCALE GENOMIC DNA]</scope>
</reference>
<reference evidence="2" key="1">
    <citation type="submission" date="2014-06" db="EMBL/GenBank/DDBJ databases">
        <authorList>
            <person name="Ju J."/>
            <person name="Zhang J."/>
        </authorList>
    </citation>
    <scope>NUCLEOTIDE SEQUENCE</scope>
    <source>
        <strain evidence="2">SscI8</strain>
    </source>
</reference>
<evidence type="ECO:0000313" key="2">
    <source>
        <dbReference type="EMBL" id="CDU23587.1"/>
    </source>
</evidence>
<name>A0A0F7S9X6_9BASI</name>
<evidence type="ECO:0000313" key="3">
    <source>
        <dbReference type="EMBL" id="CDW98239.1"/>
    </source>
</evidence>
<protein>
    <submittedName>
        <fullName evidence="3">Uncharacterized protein</fullName>
    </submittedName>
</protein>
<accession>A0A0F7S9X6</accession>
<dbReference type="EMBL" id="CCFA01003004">
    <property type="protein sequence ID" value="CDW98239.1"/>
    <property type="molecule type" value="Genomic_DNA"/>
</dbReference>
<sequence>MQDREFAMAKSLLTALSGRTRASKTTESSSSHKNKPQTSFTAAIAARAARRHRFDDKSGPPPPRGSLTNEKLTYLDWRLKRINNVRQRSEGTSHCWIDGRDTIGRNSVDVERCTRVEAVQHHNPVAPAPASRAVTMMPSRLAAIYSDEKAAGLKALEHAFAGDSVLASMPHLAKRHSSSGSELSGSSGQHSSSSEAPAAVLDATSDRDVGGVYFARPRKSLLTRAGSRFGRKKQVQAASAPDSKLDVACQELRSASRNNRSIARIWNR</sequence>
<evidence type="ECO:0000256" key="1">
    <source>
        <dbReference type="SAM" id="MobiDB-lite"/>
    </source>
</evidence>
<dbReference type="Proteomes" id="UP000242770">
    <property type="component" value="Unassembled WGS sequence"/>
</dbReference>
<proteinExistence type="predicted"/>
<keyword evidence="4" id="KW-1185">Reference proteome</keyword>
<dbReference type="AlphaFoldDB" id="A0A0F7S9X6"/>
<dbReference type="OrthoDB" id="2551094at2759"/>
<evidence type="ECO:0000313" key="4">
    <source>
        <dbReference type="Proteomes" id="UP000242770"/>
    </source>
</evidence>
<feature type="compositionally biased region" description="Polar residues" evidence="1">
    <location>
        <begin position="23"/>
        <end position="41"/>
    </location>
</feature>